<dbReference type="EMBL" id="CP002580">
    <property type="protein sequence ID" value="AJK46711.1"/>
    <property type="molecule type" value="Genomic_DNA"/>
</dbReference>
<accession>A0A0B6S3A0</accession>
<dbReference type="GO" id="GO:0006508">
    <property type="term" value="P:proteolysis"/>
    <property type="evidence" value="ECO:0007669"/>
    <property type="project" value="InterPro"/>
</dbReference>
<keyword evidence="1" id="KW-0472">Membrane</keyword>
<dbReference type="Gene3D" id="2.40.70.10">
    <property type="entry name" value="Acid Proteases"/>
    <property type="match status" value="1"/>
</dbReference>
<keyword evidence="1" id="KW-0812">Transmembrane</keyword>
<reference evidence="2 3" key="2">
    <citation type="journal article" date="2016" name="Appl. Microbiol. Biotechnol.">
        <title>Mutations improving production and secretion of extracellular lipase by Burkholderia glumae PG1.</title>
        <authorList>
            <person name="Knapp A."/>
            <person name="Voget S."/>
            <person name="Gao R."/>
            <person name="Zaburannyi N."/>
            <person name="Krysciak D."/>
            <person name="Breuer M."/>
            <person name="Hauer B."/>
            <person name="Streit W.R."/>
            <person name="Muller R."/>
            <person name="Daniel R."/>
            <person name="Jaeger K.E."/>
        </authorList>
    </citation>
    <scope>NUCLEOTIDE SEQUENCE [LARGE SCALE GENOMIC DNA]</scope>
    <source>
        <strain evidence="2 3">PG1</strain>
    </source>
</reference>
<sequence length="454" mass="47538">MKIMKTAMALRCAALRRFVDRHAFASESGEQIHRVHAMHDMAARARSAAFAPGSRGARRRRAGATAKVARIVAVAGLLFGNAALVTPVFSQTPSCTASPTGLSVALQATAARGKPFTMASGYHLSVKVNGGEAAEVLVDTGSNALAIPSWRINGFPADPAHDTTGLVISGKLPYQYSSSGNSYFGYLIQVPVQVSGAGNASVSAENVQVLAITEVCGSSASCSPAVPGNSSNMGMMGVGFQPTPTLLVNTAGGTTLATRTNVFQQIPGVETQGWIFEPDGHIVVGLNAESTKAFTSWAPMVPDHKGGISPEGCLRVQEPGKPESRTLCGTMLLDTGMPTMNLWVYRGDPGGAPFCPLQSGTDTKGKKKAGFNGKPFPADTLITLTSPGQAPTVDYSFNTSTPKQPGTPEATYCTNVKGSSPTENAFFNTGRMPLQRYSFARNQTCGTFTYRAGK</sequence>
<keyword evidence="1" id="KW-1133">Transmembrane helix</keyword>
<evidence type="ECO:0000313" key="3">
    <source>
        <dbReference type="Proteomes" id="UP000031838"/>
    </source>
</evidence>
<dbReference type="AlphaFoldDB" id="A0A0B6S3A0"/>
<evidence type="ECO:0000313" key="2">
    <source>
        <dbReference type="EMBL" id="AJK46711.1"/>
    </source>
</evidence>
<gene>
    <name evidence="2" type="ORF">BGL_1c22070</name>
</gene>
<dbReference type="Proteomes" id="UP000031838">
    <property type="component" value="Chromosome 1"/>
</dbReference>
<dbReference type="InterPro" id="IPR021109">
    <property type="entry name" value="Peptidase_aspartic_dom_sf"/>
</dbReference>
<name>A0A0B6S3A0_BURPL</name>
<keyword evidence="3" id="KW-1185">Reference proteome</keyword>
<dbReference type="SUPFAM" id="SSF50630">
    <property type="entry name" value="Acid proteases"/>
    <property type="match status" value="1"/>
</dbReference>
<evidence type="ECO:0000256" key="1">
    <source>
        <dbReference type="SAM" id="Phobius"/>
    </source>
</evidence>
<organism evidence="2 3">
    <name type="scientific">Burkholderia plantarii</name>
    <dbReference type="NCBI Taxonomy" id="41899"/>
    <lineage>
        <taxon>Bacteria</taxon>
        <taxon>Pseudomonadati</taxon>
        <taxon>Pseudomonadota</taxon>
        <taxon>Betaproteobacteria</taxon>
        <taxon>Burkholderiales</taxon>
        <taxon>Burkholderiaceae</taxon>
        <taxon>Burkholderia</taxon>
    </lineage>
</organism>
<dbReference type="GO" id="GO:0004190">
    <property type="term" value="F:aspartic-type endopeptidase activity"/>
    <property type="evidence" value="ECO:0007669"/>
    <property type="project" value="InterPro"/>
</dbReference>
<dbReference type="HOGENOM" id="CLU_625105_0_0_4"/>
<feature type="transmembrane region" description="Helical" evidence="1">
    <location>
        <begin position="68"/>
        <end position="89"/>
    </location>
</feature>
<protein>
    <submittedName>
        <fullName evidence="2">Uncharacterized protein</fullName>
    </submittedName>
</protein>
<reference evidence="3" key="1">
    <citation type="submission" date="2011-03" db="EMBL/GenBank/DDBJ databases">
        <authorList>
            <person name="Voget S."/>
            <person name="Streit W.R."/>
            <person name="Jaeger K.E."/>
            <person name="Daniel R."/>
        </authorList>
    </citation>
    <scope>NUCLEOTIDE SEQUENCE [LARGE SCALE GENOMIC DNA]</scope>
    <source>
        <strain evidence="3">PG1</strain>
    </source>
</reference>
<dbReference type="KEGG" id="bgp:BGL_1c22070"/>
<dbReference type="PROSITE" id="PS00141">
    <property type="entry name" value="ASP_PROTEASE"/>
    <property type="match status" value="1"/>
</dbReference>
<dbReference type="InterPro" id="IPR001969">
    <property type="entry name" value="Aspartic_peptidase_AS"/>
</dbReference>
<proteinExistence type="predicted"/>